<dbReference type="Proteomes" id="UP000435112">
    <property type="component" value="Unassembled WGS sequence"/>
</dbReference>
<dbReference type="OrthoDB" id="141492at2759"/>
<evidence type="ECO:0000313" key="1">
    <source>
        <dbReference type="EMBL" id="KAE9034234.1"/>
    </source>
</evidence>
<dbReference type="InterPro" id="IPR036770">
    <property type="entry name" value="Ankyrin_rpt-contain_sf"/>
</dbReference>
<dbReference type="AlphaFoldDB" id="A0A6A3MXX2"/>
<sequence length="314" mass="36002">MFSRFLDSKRRVDPTPRTLDPTLRAAVHESMRSAAIGKSRQMLESEPRLDQVRTRDRDTPLQWEVVACLMKWNAAKGGGILTLPDCDTQGRSSLILACEGGHTRLALRLLDEVNVEEFAMQNHPFRVLEAAISTDNEMHAMAICEHPRVEAGIQARNILRYKGYSGLVHTVSTCTEHAVRRGMSDVVLLLDDLNHQKVCKAVWHCTQKMHTFEGIEHILHPDILRVAGKFLRDWRWAQVKRFFLLRYRGQDSEMATPKLQSYLLVRLPDELFCLTIDFLKPRGFRDAVKGLPFSPMTGRCECIEASFFAYPWHT</sequence>
<evidence type="ECO:0000313" key="2">
    <source>
        <dbReference type="Proteomes" id="UP000435112"/>
    </source>
</evidence>
<reference evidence="1 2" key="1">
    <citation type="submission" date="2018-09" db="EMBL/GenBank/DDBJ databases">
        <title>Genomic investigation of the strawberry pathogen Phytophthora fragariae indicates pathogenicity is determined by transcriptional variation in three key races.</title>
        <authorList>
            <person name="Adams T.M."/>
            <person name="Armitage A.D."/>
            <person name="Sobczyk M.K."/>
            <person name="Bates H.J."/>
            <person name="Dunwell J.M."/>
            <person name="Nellist C.F."/>
            <person name="Harrison R.J."/>
        </authorList>
    </citation>
    <scope>NUCLEOTIDE SEQUENCE [LARGE SCALE GENOMIC DNA]</scope>
    <source>
        <strain evidence="1 2">SCRP324</strain>
    </source>
</reference>
<name>A0A6A3MXX2_9STRA</name>
<accession>A0A6A3MXX2</accession>
<protein>
    <submittedName>
        <fullName evidence="1">Uncharacterized protein</fullName>
    </submittedName>
</protein>
<dbReference type="Gene3D" id="1.25.40.20">
    <property type="entry name" value="Ankyrin repeat-containing domain"/>
    <property type="match status" value="1"/>
</dbReference>
<gene>
    <name evidence="1" type="ORF">PR002_g8251</name>
</gene>
<dbReference type="EMBL" id="QXFU01000411">
    <property type="protein sequence ID" value="KAE9034234.1"/>
    <property type="molecule type" value="Genomic_DNA"/>
</dbReference>
<organism evidence="1 2">
    <name type="scientific">Phytophthora rubi</name>
    <dbReference type="NCBI Taxonomy" id="129364"/>
    <lineage>
        <taxon>Eukaryota</taxon>
        <taxon>Sar</taxon>
        <taxon>Stramenopiles</taxon>
        <taxon>Oomycota</taxon>
        <taxon>Peronosporomycetes</taxon>
        <taxon>Peronosporales</taxon>
        <taxon>Peronosporaceae</taxon>
        <taxon>Phytophthora</taxon>
    </lineage>
</organism>
<proteinExistence type="predicted"/>
<comment type="caution">
    <text evidence="1">The sequence shown here is derived from an EMBL/GenBank/DDBJ whole genome shotgun (WGS) entry which is preliminary data.</text>
</comment>